<evidence type="ECO:0000256" key="2">
    <source>
        <dbReference type="ARBA" id="ARBA00022692"/>
    </source>
</evidence>
<evidence type="ECO:0000313" key="8">
    <source>
        <dbReference type="EMBL" id="GLC47755.1"/>
    </source>
</evidence>
<evidence type="ECO:0000259" key="7">
    <source>
        <dbReference type="Pfam" id="PF03151"/>
    </source>
</evidence>
<keyword evidence="9" id="KW-1185">Reference proteome</keyword>
<feature type="transmembrane region" description="Helical" evidence="6">
    <location>
        <begin position="200"/>
        <end position="217"/>
    </location>
</feature>
<dbReference type="Proteomes" id="UP001165080">
    <property type="component" value="Unassembled WGS sequence"/>
</dbReference>
<accession>A0A9W6B9H3</accession>
<dbReference type="InterPro" id="IPR050186">
    <property type="entry name" value="TPT_transporter"/>
</dbReference>
<evidence type="ECO:0000256" key="5">
    <source>
        <dbReference type="SAM" id="Coils"/>
    </source>
</evidence>
<dbReference type="AlphaFoldDB" id="A0A9W6B9H3"/>
<dbReference type="InterPro" id="IPR004853">
    <property type="entry name" value="Sugar_P_trans_dom"/>
</dbReference>
<sequence length="412" mass="45085">MLPKDPASQAKVIREVIRSYTYVLIWMGISIAVILFNKWLLAYSGFPFPIALTLWHMFFCSCVGVIAVRVLKVVKSHNMTPREYYTRVMPIGLLYAGSLWLSNSAYLYLSVSFIQMTKSLMPGLVYASGVMLGTEKYSRGVTLNMLLIAFGVVVCAIGELNLVFKGVVQQLTALGFEAMRLTMVQVLINSKGYNMNPIQSLYYVSPACLLCLLVPFLSVELSRMRATTDWTFNPSVMLANALTAFILNLAVFLLIGKTSALTMNIAGVIKDWMLIFFSFYLFRAPVTTLNLLGYAFCCSGVVVYNHMKLQMIKSKVATSSGGKADEEKPKEERSKEDILTEIRRLQAQMAELEDRVSSSAKVMNGGAGGGLAGLGVGGAGLGAGPAERSGELVINAAVVASSERTEQENKDK</sequence>
<dbReference type="GO" id="GO:0016020">
    <property type="term" value="C:membrane"/>
    <property type="evidence" value="ECO:0007669"/>
    <property type="project" value="UniProtKB-SubCell"/>
</dbReference>
<protein>
    <recommendedName>
        <fullName evidence="7">Sugar phosphate transporter domain-containing protein</fullName>
    </recommendedName>
</protein>
<feature type="transmembrane region" description="Helical" evidence="6">
    <location>
        <begin position="237"/>
        <end position="256"/>
    </location>
</feature>
<organism evidence="8 9">
    <name type="scientific">Pleodorina starrii</name>
    <dbReference type="NCBI Taxonomy" id="330485"/>
    <lineage>
        <taxon>Eukaryota</taxon>
        <taxon>Viridiplantae</taxon>
        <taxon>Chlorophyta</taxon>
        <taxon>core chlorophytes</taxon>
        <taxon>Chlorophyceae</taxon>
        <taxon>CS clade</taxon>
        <taxon>Chlamydomonadales</taxon>
        <taxon>Volvocaceae</taxon>
        <taxon>Pleodorina</taxon>
    </lineage>
</organism>
<dbReference type="PANTHER" id="PTHR11132">
    <property type="entry name" value="SOLUTE CARRIER FAMILY 35"/>
    <property type="match status" value="1"/>
</dbReference>
<evidence type="ECO:0000256" key="1">
    <source>
        <dbReference type="ARBA" id="ARBA00004141"/>
    </source>
</evidence>
<dbReference type="EMBL" id="BRXU01000001">
    <property type="protein sequence ID" value="GLC47755.1"/>
    <property type="molecule type" value="Genomic_DNA"/>
</dbReference>
<feature type="transmembrane region" description="Helical" evidence="6">
    <location>
        <begin position="263"/>
        <end position="282"/>
    </location>
</feature>
<reference evidence="8 9" key="1">
    <citation type="journal article" date="2023" name="Commun. Biol.">
        <title>Reorganization of the ancestral sex-determining regions during the evolution of trioecy in Pleodorina starrii.</title>
        <authorList>
            <person name="Takahashi K."/>
            <person name="Suzuki S."/>
            <person name="Kawai-Toyooka H."/>
            <person name="Yamamoto K."/>
            <person name="Hamaji T."/>
            <person name="Ootsuki R."/>
            <person name="Yamaguchi H."/>
            <person name="Kawachi M."/>
            <person name="Higashiyama T."/>
            <person name="Nozaki H."/>
        </authorList>
    </citation>
    <scope>NUCLEOTIDE SEQUENCE [LARGE SCALE GENOMIC DNA]</scope>
    <source>
        <strain evidence="8 9">NIES-4479</strain>
    </source>
</reference>
<evidence type="ECO:0000256" key="6">
    <source>
        <dbReference type="SAM" id="Phobius"/>
    </source>
</evidence>
<feature type="transmembrane region" description="Helical" evidence="6">
    <location>
        <begin position="20"/>
        <end position="41"/>
    </location>
</feature>
<evidence type="ECO:0000313" key="9">
    <source>
        <dbReference type="Proteomes" id="UP001165080"/>
    </source>
</evidence>
<comment type="caution">
    <text evidence="8">The sequence shown here is derived from an EMBL/GenBank/DDBJ whole genome shotgun (WGS) entry which is preliminary data.</text>
</comment>
<comment type="subcellular location">
    <subcellularLocation>
        <location evidence="1">Membrane</location>
        <topology evidence="1">Multi-pass membrane protein</topology>
    </subcellularLocation>
</comment>
<keyword evidence="4 6" id="KW-0472">Membrane</keyword>
<gene>
    <name evidence="8" type="primary">PLEST000661</name>
    <name evidence="8" type="ORF">PLESTB_000022300</name>
</gene>
<dbReference type="Pfam" id="PF03151">
    <property type="entry name" value="TPT"/>
    <property type="match status" value="1"/>
</dbReference>
<name>A0A9W6B9H3_9CHLO</name>
<keyword evidence="5" id="KW-0175">Coiled coil</keyword>
<evidence type="ECO:0000256" key="3">
    <source>
        <dbReference type="ARBA" id="ARBA00022989"/>
    </source>
</evidence>
<evidence type="ECO:0000256" key="4">
    <source>
        <dbReference type="ARBA" id="ARBA00023136"/>
    </source>
</evidence>
<keyword evidence="2 6" id="KW-0812">Transmembrane</keyword>
<proteinExistence type="predicted"/>
<keyword evidence="3 6" id="KW-1133">Transmembrane helix</keyword>
<feature type="transmembrane region" description="Helical" evidence="6">
    <location>
        <begin position="53"/>
        <end position="72"/>
    </location>
</feature>
<dbReference type="OrthoDB" id="6418713at2759"/>
<feature type="coiled-coil region" evidence="5">
    <location>
        <begin position="335"/>
        <end position="362"/>
    </location>
</feature>
<feature type="transmembrane region" description="Helical" evidence="6">
    <location>
        <begin position="141"/>
        <end position="164"/>
    </location>
</feature>
<feature type="transmembrane region" description="Helical" evidence="6">
    <location>
        <begin position="288"/>
        <end position="305"/>
    </location>
</feature>
<feature type="domain" description="Sugar phosphate transporter" evidence="7">
    <location>
        <begin position="21"/>
        <end position="305"/>
    </location>
</feature>